<organism evidence="1 2">
    <name type="scientific">Arctium lappa</name>
    <name type="common">Greater burdock</name>
    <name type="synonym">Lappa major</name>
    <dbReference type="NCBI Taxonomy" id="4217"/>
    <lineage>
        <taxon>Eukaryota</taxon>
        <taxon>Viridiplantae</taxon>
        <taxon>Streptophyta</taxon>
        <taxon>Embryophyta</taxon>
        <taxon>Tracheophyta</taxon>
        <taxon>Spermatophyta</taxon>
        <taxon>Magnoliopsida</taxon>
        <taxon>eudicotyledons</taxon>
        <taxon>Gunneridae</taxon>
        <taxon>Pentapetalae</taxon>
        <taxon>asterids</taxon>
        <taxon>campanulids</taxon>
        <taxon>Asterales</taxon>
        <taxon>Asteraceae</taxon>
        <taxon>Carduoideae</taxon>
        <taxon>Cardueae</taxon>
        <taxon>Arctiinae</taxon>
        <taxon>Arctium</taxon>
    </lineage>
</organism>
<dbReference type="EMBL" id="CM042053">
    <property type="protein sequence ID" value="KAI3715898.1"/>
    <property type="molecule type" value="Genomic_DNA"/>
</dbReference>
<evidence type="ECO:0000313" key="2">
    <source>
        <dbReference type="Proteomes" id="UP001055879"/>
    </source>
</evidence>
<reference evidence="2" key="1">
    <citation type="journal article" date="2022" name="Mol. Ecol. Resour.">
        <title>The genomes of chicory, endive, great burdock and yacon provide insights into Asteraceae palaeo-polyploidization history and plant inulin production.</title>
        <authorList>
            <person name="Fan W."/>
            <person name="Wang S."/>
            <person name="Wang H."/>
            <person name="Wang A."/>
            <person name="Jiang F."/>
            <person name="Liu H."/>
            <person name="Zhao H."/>
            <person name="Xu D."/>
            <person name="Zhang Y."/>
        </authorList>
    </citation>
    <scope>NUCLEOTIDE SEQUENCE [LARGE SCALE GENOMIC DNA]</scope>
    <source>
        <strain evidence="2">cv. Niubang</strain>
    </source>
</reference>
<comment type="caution">
    <text evidence="1">The sequence shown here is derived from an EMBL/GenBank/DDBJ whole genome shotgun (WGS) entry which is preliminary data.</text>
</comment>
<accession>A0ACB9B1U8</accession>
<protein>
    <submittedName>
        <fullName evidence="1">Uncharacterized protein</fullName>
    </submittedName>
</protein>
<reference evidence="1 2" key="2">
    <citation type="journal article" date="2022" name="Mol. Ecol. Resour.">
        <title>The genomes of chicory, endive, great burdock and yacon provide insights into Asteraceae paleo-polyploidization history and plant inulin production.</title>
        <authorList>
            <person name="Fan W."/>
            <person name="Wang S."/>
            <person name="Wang H."/>
            <person name="Wang A."/>
            <person name="Jiang F."/>
            <person name="Liu H."/>
            <person name="Zhao H."/>
            <person name="Xu D."/>
            <person name="Zhang Y."/>
        </authorList>
    </citation>
    <scope>NUCLEOTIDE SEQUENCE [LARGE SCALE GENOMIC DNA]</scope>
    <source>
        <strain evidence="2">cv. Niubang</strain>
    </source>
</reference>
<name>A0ACB9B1U8_ARCLA</name>
<evidence type="ECO:0000313" key="1">
    <source>
        <dbReference type="EMBL" id="KAI3715898.1"/>
    </source>
</evidence>
<gene>
    <name evidence="1" type="ORF">L6452_22887</name>
</gene>
<keyword evidence="2" id="KW-1185">Reference proteome</keyword>
<proteinExistence type="predicted"/>
<dbReference type="Proteomes" id="UP001055879">
    <property type="component" value="Linkage Group LG07"/>
</dbReference>
<sequence>MNSLPNLLEENNIGAKPNEVTHDINLSEHLIEHGPDKLNGHVPLTGIELNIVHGPGPACLDSSMGLGIKNNTEIFGPPLEGHSQQIRTRFFDHKEERQFAQFQEELFSSTTERKKRRVKSKKGSDHKIPTIIGD</sequence>